<dbReference type="PANTHER" id="PTHR15492">
    <property type="entry name" value="CYCLIN D1-BINDING PROTEIN 1"/>
    <property type="match status" value="1"/>
</dbReference>
<feature type="compositionally biased region" description="Acidic residues" evidence="1">
    <location>
        <begin position="199"/>
        <end position="219"/>
    </location>
</feature>
<keyword evidence="4" id="KW-1185">Reference proteome</keyword>
<dbReference type="EMBL" id="SGPL01000096">
    <property type="protein sequence ID" value="THH17803.1"/>
    <property type="molecule type" value="Genomic_DNA"/>
</dbReference>
<accession>A0A4V3XFJ9</accession>
<gene>
    <name evidence="3" type="ORF">EW146_g3065</name>
</gene>
<dbReference type="Pfam" id="PF13324">
    <property type="entry name" value="GCIP_N"/>
    <property type="match status" value="1"/>
</dbReference>
<feature type="region of interest" description="Disordered" evidence="1">
    <location>
        <begin position="199"/>
        <end position="223"/>
    </location>
</feature>
<dbReference type="GO" id="GO:0005634">
    <property type="term" value="C:nucleus"/>
    <property type="evidence" value="ECO:0007669"/>
    <property type="project" value="TreeGrafter"/>
</dbReference>
<dbReference type="InterPro" id="IPR049317">
    <property type="entry name" value="GCIP-like_N"/>
</dbReference>
<sequence length="372" mass="40249">MSDIQKVAVSLVLVSEQCSAANAALANSFPPHPSQPLASLRRDLISLLSLVYSHTTKLSIALNPATPTYKAALSPLKDLATHTSTLASNAASFDPIVHGRSLTDEVHHLVKSVFDAIQKLAQAHLSLMKEGAAKGKIGAAGEEYLVKTAAVHDLIDRARSEGPSGLSKDNVHAVRKLWKSRGEPIADAIAELDDVIESADGDEDDEESDASDGLSDADLDFGSYKTSPEQRKLAEMLKALIQNTYTLHKQVGAIFLASPPLPTLPSPPSNTALDALLDSASELAIASDELVSRIYSDADDTTYLQEARDEFGDALNTMGRVVDSFWTEPPEQKDEEVEPKKGSRRWFEGRFATLYAETKVIEWPKMDRANGT</sequence>
<name>A0A4V3XFJ9_9AGAM</name>
<dbReference type="OrthoDB" id="41588at2759"/>
<evidence type="ECO:0000313" key="3">
    <source>
        <dbReference type="EMBL" id="THH17803.1"/>
    </source>
</evidence>
<proteinExistence type="predicted"/>
<feature type="domain" description="Cyclin-D1-binding protein 1-like N-terminal" evidence="2">
    <location>
        <begin position="43"/>
        <end position="197"/>
    </location>
</feature>
<comment type="caution">
    <text evidence="3">The sequence shown here is derived from an EMBL/GenBank/DDBJ whole genome shotgun (WGS) entry which is preliminary data.</text>
</comment>
<dbReference type="InterPro" id="IPR026907">
    <property type="entry name" value="GCIP-like"/>
</dbReference>
<dbReference type="PANTHER" id="PTHR15492:SF1">
    <property type="entry name" value="CYCLIN-D1-BINDING PROTEIN 1"/>
    <property type="match status" value="1"/>
</dbReference>
<dbReference type="Gene3D" id="1.20.1410.10">
    <property type="entry name" value="I/LWEQ domain"/>
    <property type="match status" value="1"/>
</dbReference>
<organism evidence="3 4">
    <name type="scientific">Bondarzewia mesenterica</name>
    <dbReference type="NCBI Taxonomy" id="1095465"/>
    <lineage>
        <taxon>Eukaryota</taxon>
        <taxon>Fungi</taxon>
        <taxon>Dikarya</taxon>
        <taxon>Basidiomycota</taxon>
        <taxon>Agaricomycotina</taxon>
        <taxon>Agaricomycetes</taxon>
        <taxon>Russulales</taxon>
        <taxon>Bondarzewiaceae</taxon>
        <taxon>Bondarzewia</taxon>
    </lineage>
</organism>
<dbReference type="AlphaFoldDB" id="A0A4V3XFJ9"/>
<protein>
    <recommendedName>
        <fullName evidence="2">Cyclin-D1-binding protein 1-like N-terminal domain-containing protein</fullName>
    </recommendedName>
</protein>
<evidence type="ECO:0000256" key="1">
    <source>
        <dbReference type="SAM" id="MobiDB-lite"/>
    </source>
</evidence>
<evidence type="ECO:0000259" key="2">
    <source>
        <dbReference type="Pfam" id="PF13324"/>
    </source>
</evidence>
<reference evidence="3 4" key="1">
    <citation type="submission" date="2019-02" db="EMBL/GenBank/DDBJ databases">
        <title>Genome sequencing of the rare red list fungi Bondarzewia mesenterica.</title>
        <authorList>
            <person name="Buettner E."/>
            <person name="Kellner H."/>
        </authorList>
    </citation>
    <scope>NUCLEOTIDE SEQUENCE [LARGE SCALE GENOMIC DNA]</scope>
    <source>
        <strain evidence="3 4">DSM 108281</strain>
    </source>
</reference>
<evidence type="ECO:0000313" key="4">
    <source>
        <dbReference type="Proteomes" id="UP000310158"/>
    </source>
</evidence>
<dbReference type="Proteomes" id="UP000310158">
    <property type="component" value="Unassembled WGS sequence"/>
</dbReference>